<reference evidence="2 3" key="1">
    <citation type="submission" date="2014-03" db="EMBL/GenBank/DDBJ databases">
        <title>Genomics of Bifidobacteria.</title>
        <authorList>
            <person name="Ventura M."/>
            <person name="Milani C."/>
            <person name="Lugli G.A."/>
        </authorList>
    </citation>
    <scope>NUCLEOTIDE SEQUENCE [LARGE SCALE GENOMIC DNA]</scope>
    <source>
        <strain evidence="2 3">LMG 10738</strain>
    </source>
</reference>
<sequence length="315" mass="36191">MINNRSPLGLLTVPNPGGSSLPADKPARSIDDMVELLQERGLTITNEDALRSALLDNNYYRLSGYFRVYQIDPAHGDNRFHEGTKDTDFLLPYKLDRGLRSIIVDGMARLEVPLRSRFAYYAAQNGGAYTYLDAESYRDRRDKHGNPLRDGLLEEINKWLRRSSEVCIRHYRAQKRSIPLWAAVEALPFGVVSKMISLYADTTTLHSLYHDIELNAGNKANAQVIHSMVYLRNLCSHHSRLWNREMVVSTPVLKRIKQKYPDFRFEDQSVGSILVAQMYLVDQIEDDDGFSRTVRNYLDANPAYAEGIRRPIHWD</sequence>
<keyword evidence="3" id="KW-1185">Reference proteome</keyword>
<evidence type="ECO:0000256" key="1">
    <source>
        <dbReference type="SAM" id="MobiDB-lite"/>
    </source>
</evidence>
<dbReference type="STRING" id="1688.BCUN_0214"/>
<dbReference type="OrthoDB" id="5363652at2"/>
<dbReference type="EMBL" id="JGYV01000001">
    <property type="protein sequence ID" value="KFI65719.1"/>
    <property type="molecule type" value="Genomic_DNA"/>
</dbReference>
<comment type="caution">
    <text evidence="2">The sequence shown here is derived from an EMBL/GenBank/DDBJ whole genome shotgun (WGS) entry which is preliminary data.</text>
</comment>
<dbReference type="eggNOG" id="COG4823">
    <property type="taxonomic scope" value="Bacteria"/>
</dbReference>
<dbReference type="AlphaFoldDB" id="A0A087B3W9"/>
<dbReference type="InterPro" id="IPR011664">
    <property type="entry name" value="Abi_system_AbiD/AbiF-like"/>
</dbReference>
<dbReference type="Proteomes" id="UP000029067">
    <property type="component" value="Unassembled WGS sequence"/>
</dbReference>
<gene>
    <name evidence="2" type="ORF">BCUN_0214</name>
</gene>
<evidence type="ECO:0000313" key="3">
    <source>
        <dbReference type="Proteomes" id="UP000029067"/>
    </source>
</evidence>
<name>A0A087B3W9_9BIFI</name>
<protein>
    <submittedName>
        <fullName evidence="2">Abi family protein</fullName>
    </submittedName>
</protein>
<dbReference type="Pfam" id="PF07751">
    <property type="entry name" value="Abi_2"/>
    <property type="match status" value="1"/>
</dbReference>
<organism evidence="2 3">
    <name type="scientific">Bifidobacterium cuniculi</name>
    <dbReference type="NCBI Taxonomy" id="1688"/>
    <lineage>
        <taxon>Bacteria</taxon>
        <taxon>Bacillati</taxon>
        <taxon>Actinomycetota</taxon>
        <taxon>Actinomycetes</taxon>
        <taxon>Bifidobacteriales</taxon>
        <taxon>Bifidobacteriaceae</taxon>
        <taxon>Bifidobacterium</taxon>
    </lineage>
</organism>
<evidence type="ECO:0000313" key="2">
    <source>
        <dbReference type="EMBL" id="KFI65719.1"/>
    </source>
</evidence>
<feature type="region of interest" description="Disordered" evidence="1">
    <location>
        <begin position="1"/>
        <end position="25"/>
    </location>
</feature>
<proteinExistence type="predicted"/>
<accession>A0A087B3W9</accession>